<dbReference type="EMBL" id="JNSL01000228">
    <property type="protein sequence ID" value="KGA11850.1"/>
    <property type="molecule type" value="Genomic_DNA"/>
</dbReference>
<feature type="region of interest" description="Disordered" evidence="1">
    <location>
        <begin position="1"/>
        <end position="25"/>
    </location>
</feature>
<organism evidence="2">
    <name type="scientific">freshwater metagenome</name>
    <dbReference type="NCBI Taxonomy" id="449393"/>
    <lineage>
        <taxon>unclassified sequences</taxon>
        <taxon>metagenomes</taxon>
        <taxon>ecological metagenomes</taxon>
    </lineage>
</organism>
<name>A0A094PJN5_9ZZZZ</name>
<evidence type="ECO:0000313" key="2">
    <source>
        <dbReference type="EMBL" id="KGA11850.1"/>
    </source>
</evidence>
<accession>A0A094PJN5</accession>
<evidence type="ECO:0000256" key="1">
    <source>
        <dbReference type="SAM" id="MobiDB-lite"/>
    </source>
</evidence>
<protein>
    <submittedName>
        <fullName evidence="2">Uncharacterized protein</fullName>
    </submittedName>
</protein>
<proteinExistence type="predicted"/>
<comment type="caution">
    <text evidence="2">The sequence shown here is derived from an EMBL/GenBank/DDBJ whole genome shotgun (WGS) entry which is preliminary data.</text>
</comment>
<reference evidence="2" key="1">
    <citation type="submission" date="2014-06" db="EMBL/GenBank/DDBJ databases">
        <title>Key roles for freshwater Actinobacteria revealed by deep metagenomic sequencing.</title>
        <authorList>
            <person name="Ghai R."/>
            <person name="Mizuno C.M."/>
            <person name="Picazo A."/>
            <person name="Camacho A."/>
            <person name="Rodriguez-Valera F."/>
        </authorList>
    </citation>
    <scope>NUCLEOTIDE SEQUENCE</scope>
</reference>
<dbReference type="AlphaFoldDB" id="A0A094PJN5"/>
<sequence length="40" mass="4484">MFTQSPTPEQKVNAKRRVAEDSGETRPLFALRKLVGAEPQ</sequence>
<gene>
    <name evidence="2" type="ORF">GM51_22220</name>
</gene>
<feature type="compositionally biased region" description="Polar residues" evidence="1">
    <location>
        <begin position="1"/>
        <end position="10"/>
    </location>
</feature>